<dbReference type="Pfam" id="PF11412">
    <property type="entry name" value="DsbD_N"/>
    <property type="match status" value="1"/>
</dbReference>
<comment type="subcellular location">
    <subcellularLocation>
        <location evidence="1">Membrane</location>
        <topology evidence="1">Multi-pass membrane protein</topology>
    </subcellularLocation>
</comment>
<feature type="domain" description="Thiol:disulfide interchange protein DsbD N-terminal" evidence="9">
    <location>
        <begin position="45"/>
        <end position="148"/>
    </location>
</feature>
<keyword evidence="11" id="KW-1185">Reference proteome</keyword>
<feature type="transmembrane region" description="Helical" evidence="6">
    <location>
        <begin position="445"/>
        <end position="473"/>
    </location>
</feature>
<organism evidence="10 11">
    <name type="scientific">Photobacterium aquae</name>
    <dbReference type="NCBI Taxonomy" id="1195763"/>
    <lineage>
        <taxon>Bacteria</taxon>
        <taxon>Pseudomonadati</taxon>
        <taxon>Pseudomonadota</taxon>
        <taxon>Gammaproteobacteria</taxon>
        <taxon>Vibrionales</taxon>
        <taxon>Vibrionaceae</taxon>
        <taxon>Photobacterium</taxon>
    </lineage>
</organism>
<feature type="domain" description="Cytochrome C biogenesis protein transmembrane" evidence="8">
    <location>
        <begin position="290"/>
        <end position="503"/>
    </location>
</feature>
<feature type="transmembrane region" description="Helical" evidence="6">
    <location>
        <begin position="371"/>
        <end position="391"/>
    </location>
</feature>
<dbReference type="InterPro" id="IPR028250">
    <property type="entry name" value="DsbDN"/>
</dbReference>
<evidence type="ECO:0000259" key="8">
    <source>
        <dbReference type="Pfam" id="PF02683"/>
    </source>
</evidence>
<name>A0A0J1H5C7_9GAMM</name>
<dbReference type="AlphaFoldDB" id="A0A0J1H5C7"/>
<dbReference type="Gene3D" id="3.40.30.10">
    <property type="entry name" value="Glutaredoxin"/>
    <property type="match status" value="1"/>
</dbReference>
<dbReference type="InterPro" id="IPR036249">
    <property type="entry name" value="Thioredoxin-like_sf"/>
</dbReference>
<keyword evidence="2 6" id="KW-0812">Transmembrane</keyword>
<dbReference type="RefSeq" id="WP_047878259.1">
    <property type="nucleotide sequence ID" value="NZ_LDOT01000007.1"/>
</dbReference>
<dbReference type="PANTHER" id="PTHR32234:SF3">
    <property type="entry name" value="SUPPRESSION OF COPPER SENSITIVITY PROTEIN"/>
    <property type="match status" value="1"/>
</dbReference>
<protein>
    <submittedName>
        <fullName evidence="10">Cytochrome C biogenesis protein</fullName>
    </submittedName>
</protein>
<dbReference type="Pfam" id="PF13899">
    <property type="entry name" value="Thioredoxin_7"/>
    <property type="match status" value="1"/>
</dbReference>
<reference evidence="10 11" key="1">
    <citation type="submission" date="2015-05" db="EMBL/GenBank/DDBJ databases">
        <title>Photobacterium galathea sp. nov.</title>
        <authorList>
            <person name="Machado H."/>
            <person name="Gram L."/>
        </authorList>
    </citation>
    <scope>NUCLEOTIDE SEQUENCE [LARGE SCALE GENOMIC DNA]</scope>
    <source>
        <strain evidence="10 11">CGMCC 1.12159</strain>
    </source>
</reference>
<feature type="transmembrane region" description="Helical" evidence="6">
    <location>
        <begin position="291"/>
        <end position="311"/>
    </location>
</feature>
<comment type="caution">
    <text evidence="10">The sequence shown here is derived from an EMBL/GenBank/DDBJ whole genome shotgun (WGS) entry which is preliminary data.</text>
</comment>
<evidence type="ECO:0000313" key="10">
    <source>
        <dbReference type="EMBL" id="KLV06989.1"/>
    </source>
</evidence>
<gene>
    <name evidence="10" type="ORF">ABT56_07530</name>
</gene>
<feature type="transmembrane region" description="Helical" evidence="6">
    <location>
        <begin position="411"/>
        <end position="433"/>
    </location>
</feature>
<evidence type="ECO:0000256" key="3">
    <source>
        <dbReference type="ARBA" id="ARBA00022748"/>
    </source>
</evidence>
<evidence type="ECO:0000256" key="1">
    <source>
        <dbReference type="ARBA" id="ARBA00004141"/>
    </source>
</evidence>
<dbReference type="InterPro" id="IPR035671">
    <property type="entry name" value="DsbD_gamma"/>
</dbReference>
<sequence>MIIILVGLLLPLATQAATYSTGWLQNPDHPPIQLRYMLTGQHDTKTKTVEALLEVKLEGDWKTYWRSPGEGGVAPSINWDLSTNLNHADWFWPMPERHHFLGVETLGYKHRIIFPMTLHIDDMAKPVFLSGKLTMSSCTNICVLTHYDISLGFQPSQLTLDEPAMHLYNQGMGQVPKAQPSVNVEALSWDANAQELTIVANNQLGWHAPDLFVDANDKEMGSVSFQTPSITVDGQQLLATMKASSWFGIPDLLGKSLNITFSDNGFSAEETAVANDLPITQKHSSTLAETIALALLGGLILNIMPCVLPVLGMKLSSVIAVQGLAKRQIRLQFIASAAGILFSFWLLAAFLALLKISGQALGWGIQFQSPYFIGAMVMVTAVFAANMLGLFEISLPSRSTTWLASKGDNSYLGHFIQGMFATLLATPCSAPFLGTAVAAALGANILTLFTIFTALAIGMASPWLIIALFPSLAKQLPKPGKWMDYVKTLFGLMMLASSVWLLSLLGNFIGTSSVVLLSITLATTLLWQLGRKRGRQSAVLALSGLILVSGSGLIASSLITDQWAKPLPQDHAWQPLDIDSIHQAVNAGKTVFVDVTADWCITCKVNKVSVLLQDPVFSALADDNIIRMRGDWTKPSPYVTQYLRANGRYGVPFNIVYGPSAPQGIALPELLTKESVTDALKQAQGKQ</sequence>
<evidence type="ECO:0000256" key="5">
    <source>
        <dbReference type="ARBA" id="ARBA00023136"/>
    </source>
</evidence>
<keyword evidence="3" id="KW-0201">Cytochrome c-type biogenesis</keyword>
<feature type="transmembrane region" description="Helical" evidence="6">
    <location>
        <begin position="485"/>
        <end position="502"/>
    </location>
</feature>
<dbReference type="PATRIC" id="fig|1195763.3.peg.1612"/>
<feature type="signal peptide" evidence="7">
    <location>
        <begin position="1"/>
        <end position="16"/>
    </location>
</feature>
<dbReference type="InterPro" id="IPR003834">
    <property type="entry name" value="Cyt_c_assmbl_TM_dom"/>
</dbReference>
<evidence type="ECO:0000256" key="6">
    <source>
        <dbReference type="SAM" id="Phobius"/>
    </source>
</evidence>
<dbReference type="GO" id="GO:0045454">
    <property type="term" value="P:cell redox homeostasis"/>
    <property type="evidence" value="ECO:0007669"/>
    <property type="project" value="TreeGrafter"/>
</dbReference>
<keyword evidence="5 6" id="KW-0472">Membrane</keyword>
<dbReference type="OrthoDB" id="9811036at2"/>
<evidence type="ECO:0000256" key="4">
    <source>
        <dbReference type="ARBA" id="ARBA00022989"/>
    </source>
</evidence>
<feature type="transmembrane region" description="Helical" evidence="6">
    <location>
        <begin position="331"/>
        <end position="351"/>
    </location>
</feature>
<dbReference type="SUPFAM" id="SSF52833">
    <property type="entry name" value="Thioredoxin-like"/>
    <property type="match status" value="1"/>
</dbReference>
<dbReference type="Proteomes" id="UP000036097">
    <property type="component" value="Unassembled WGS sequence"/>
</dbReference>
<proteinExistence type="predicted"/>
<feature type="chain" id="PRO_5005252378" evidence="7">
    <location>
        <begin position="17"/>
        <end position="687"/>
    </location>
</feature>
<feature type="transmembrane region" description="Helical" evidence="6">
    <location>
        <begin position="508"/>
        <end position="527"/>
    </location>
</feature>
<evidence type="ECO:0000256" key="7">
    <source>
        <dbReference type="SAM" id="SignalP"/>
    </source>
</evidence>
<keyword evidence="7" id="KW-0732">Signal</keyword>
<evidence type="ECO:0000259" key="9">
    <source>
        <dbReference type="Pfam" id="PF11412"/>
    </source>
</evidence>
<evidence type="ECO:0000256" key="2">
    <source>
        <dbReference type="ARBA" id="ARBA00022692"/>
    </source>
</evidence>
<dbReference type="Pfam" id="PF02683">
    <property type="entry name" value="DsbD_TM"/>
    <property type="match status" value="1"/>
</dbReference>
<accession>A0A0J1H5C7</accession>
<evidence type="ECO:0000313" key="11">
    <source>
        <dbReference type="Proteomes" id="UP000036097"/>
    </source>
</evidence>
<dbReference type="EMBL" id="LDOT01000007">
    <property type="protein sequence ID" value="KLV06989.1"/>
    <property type="molecule type" value="Genomic_DNA"/>
</dbReference>
<dbReference type="STRING" id="1195763.ABT56_07530"/>
<feature type="transmembrane region" description="Helical" evidence="6">
    <location>
        <begin position="539"/>
        <end position="559"/>
    </location>
</feature>
<dbReference type="GO" id="GO:0017004">
    <property type="term" value="P:cytochrome complex assembly"/>
    <property type="evidence" value="ECO:0007669"/>
    <property type="project" value="UniProtKB-KW"/>
</dbReference>
<dbReference type="PANTHER" id="PTHR32234">
    <property type="entry name" value="THIOL:DISULFIDE INTERCHANGE PROTEIN DSBD"/>
    <property type="match status" value="1"/>
</dbReference>
<dbReference type="GO" id="GO:0016020">
    <property type="term" value="C:membrane"/>
    <property type="evidence" value="ECO:0007669"/>
    <property type="project" value="UniProtKB-SubCell"/>
</dbReference>
<dbReference type="CDD" id="cd02953">
    <property type="entry name" value="DsbDgamma"/>
    <property type="match status" value="1"/>
</dbReference>
<keyword evidence="4 6" id="KW-1133">Transmembrane helix</keyword>
<dbReference type="GO" id="GO:0015035">
    <property type="term" value="F:protein-disulfide reductase activity"/>
    <property type="evidence" value="ECO:0007669"/>
    <property type="project" value="TreeGrafter"/>
</dbReference>